<keyword evidence="2" id="KW-0472">Membrane</keyword>
<dbReference type="InterPro" id="IPR011010">
    <property type="entry name" value="DNA_brk_join_enz"/>
</dbReference>
<name>H0FZ58_RHIML</name>
<sequence>MVSAPGLKVRRRADGVAYYWVAKSSSPKAKEYHTKTKRLHGTEDEIAAQCRVLQAEFKEWLSGHGADGKRGYDGTLRSVIRLYQQTPESPYHEVRSNTRAMYDESLGLLEKTVGSRRLEKLTGLDFKRWYANFKEPAVDDEKKAKRRAELAAKGIILPPNGERVRRAYKAMQLLRIVIGFGVVLNITECFRLSAILKQLEFTSPKARTAAITFEQAQAICNKAIEKDLLSIALAQALQFELTLRQIDVIGRWEKVTDANAGGIVDRDQRWRDGLLWSDIDENGILLKTTSKVDDVVAEHDTMAYPFLREMIDKVPPEKRVGPMIKCEATGMPYRYRFFSKTWREIATEAGVPANVWNRDSRAGGVTEGSDAGADLEHLRHHANHKNAQTTQRYNRKTLEKTQKVAELRVAHRGQKNVPQT</sequence>
<evidence type="ECO:0000256" key="1">
    <source>
        <dbReference type="ARBA" id="ARBA00023172"/>
    </source>
</evidence>
<evidence type="ECO:0000313" key="4">
    <source>
        <dbReference type="Proteomes" id="UP000004038"/>
    </source>
</evidence>
<protein>
    <submittedName>
        <fullName evidence="3">Phage integrase</fullName>
    </submittedName>
</protein>
<dbReference type="Gene3D" id="1.10.443.10">
    <property type="entry name" value="Intergrase catalytic core"/>
    <property type="match status" value="1"/>
</dbReference>
<evidence type="ECO:0000313" key="3">
    <source>
        <dbReference type="EMBL" id="EHK77738.1"/>
    </source>
</evidence>
<dbReference type="InterPro" id="IPR013762">
    <property type="entry name" value="Integrase-like_cat_sf"/>
</dbReference>
<dbReference type="GO" id="GO:0015074">
    <property type="term" value="P:DNA integration"/>
    <property type="evidence" value="ECO:0007669"/>
    <property type="project" value="InterPro"/>
</dbReference>
<dbReference type="EMBL" id="AGVV01000019">
    <property type="protein sequence ID" value="EHK77738.1"/>
    <property type="molecule type" value="Genomic_DNA"/>
</dbReference>
<gene>
    <name evidence="3" type="ORF">SM0020_12460</name>
</gene>
<accession>H0FZ58</accession>
<organism evidence="3 4">
    <name type="scientific">Sinorhizobium meliloti CCNWSX0020</name>
    <dbReference type="NCBI Taxonomy" id="1107881"/>
    <lineage>
        <taxon>Bacteria</taxon>
        <taxon>Pseudomonadati</taxon>
        <taxon>Pseudomonadota</taxon>
        <taxon>Alphaproteobacteria</taxon>
        <taxon>Hyphomicrobiales</taxon>
        <taxon>Rhizobiaceae</taxon>
        <taxon>Sinorhizobium/Ensifer group</taxon>
        <taxon>Sinorhizobium</taxon>
    </lineage>
</organism>
<keyword evidence="1" id="KW-0233">DNA recombination</keyword>
<dbReference type="GO" id="GO:0003677">
    <property type="term" value="F:DNA binding"/>
    <property type="evidence" value="ECO:0007669"/>
    <property type="project" value="InterPro"/>
</dbReference>
<keyword evidence="2" id="KW-0812">Transmembrane</keyword>
<dbReference type="GO" id="GO:0006310">
    <property type="term" value="P:DNA recombination"/>
    <property type="evidence" value="ECO:0007669"/>
    <property type="project" value="UniProtKB-KW"/>
</dbReference>
<evidence type="ECO:0000256" key="2">
    <source>
        <dbReference type="SAM" id="Phobius"/>
    </source>
</evidence>
<dbReference type="AlphaFoldDB" id="H0FZ58"/>
<dbReference type="PATRIC" id="fig|1107881.3.peg.2523"/>
<reference evidence="3 4" key="1">
    <citation type="journal article" date="2012" name="J. Bacteriol.">
        <title>Draft Genome Sequence of Sinorhizobium meliloti CCNWSX0020, a Nitrogen-Fixing Symbiont with Copper Tolerance Capability Isolated from Lead-Zinc Mine Tailings.</title>
        <authorList>
            <person name="Li Z."/>
            <person name="Ma Z."/>
            <person name="Hao X."/>
            <person name="Wei G."/>
        </authorList>
    </citation>
    <scope>NUCLEOTIDE SEQUENCE [LARGE SCALE GENOMIC DNA]</scope>
    <source>
        <strain evidence="3 4">CCNWSX0020</strain>
    </source>
</reference>
<dbReference type="RefSeq" id="WP_004435227.1">
    <property type="nucleotide sequence ID" value="NZ_AGVV01000019.1"/>
</dbReference>
<keyword evidence="2" id="KW-1133">Transmembrane helix</keyword>
<feature type="transmembrane region" description="Helical" evidence="2">
    <location>
        <begin position="173"/>
        <end position="196"/>
    </location>
</feature>
<dbReference type="SUPFAM" id="SSF56349">
    <property type="entry name" value="DNA breaking-rejoining enzymes"/>
    <property type="match status" value="1"/>
</dbReference>
<dbReference type="Proteomes" id="UP000004038">
    <property type="component" value="Unassembled WGS sequence"/>
</dbReference>
<proteinExistence type="predicted"/>